<organism evidence="6 7">
    <name type="scientific">Stegodyphus mimosarum</name>
    <name type="common">African social velvet spider</name>
    <dbReference type="NCBI Taxonomy" id="407821"/>
    <lineage>
        <taxon>Eukaryota</taxon>
        <taxon>Metazoa</taxon>
        <taxon>Ecdysozoa</taxon>
        <taxon>Arthropoda</taxon>
        <taxon>Chelicerata</taxon>
        <taxon>Arachnida</taxon>
        <taxon>Araneae</taxon>
        <taxon>Araneomorphae</taxon>
        <taxon>Entelegynae</taxon>
        <taxon>Eresoidea</taxon>
        <taxon>Eresidae</taxon>
        <taxon>Stegodyphus</taxon>
    </lineage>
</organism>
<dbReference type="Proteomes" id="UP000054359">
    <property type="component" value="Unassembled WGS sequence"/>
</dbReference>
<evidence type="ECO:0000256" key="2">
    <source>
        <dbReference type="ARBA" id="ARBA00020055"/>
    </source>
</evidence>
<name>A0A087T2V5_STEMI</name>
<gene>
    <name evidence="6" type="ORF">X975_16847</name>
</gene>
<reference evidence="6 7" key="1">
    <citation type="submission" date="2013-11" db="EMBL/GenBank/DDBJ databases">
        <title>Genome sequencing of Stegodyphus mimosarum.</title>
        <authorList>
            <person name="Bechsgaard J."/>
        </authorList>
    </citation>
    <scope>NUCLEOTIDE SEQUENCE [LARGE SCALE GENOMIC DNA]</scope>
</reference>
<dbReference type="PANTHER" id="PTHR14728">
    <property type="entry name" value="PROTEIN AURORA BOREALIS"/>
    <property type="match status" value="1"/>
</dbReference>
<dbReference type="GO" id="GO:0051301">
    <property type="term" value="P:cell division"/>
    <property type="evidence" value="ECO:0007669"/>
    <property type="project" value="UniProtKB-KW"/>
</dbReference>
<proteinExistence type="inferred from homology"/>
<dbReference type="GO" id="GO:0019901">
    <property type="term" value="F:protein kinase binding"/>
    <property type="evidence" value="ECO:0007669"/>
    <property type="project" value="TreeGrafter"/>
</dbReference>
<dbReference type="AlphaFoldDB" id="A0A087T2V5"/>
<keyword evidence="3" id="KW-0132">Cell division</keyword>
<feature type="non-terminal residue" evidence="6">
    <location>
        <position position="1"/>
    </location>
</feature>
<feature type="non-terminal residue" evidence="6">
    <location>
        <position position="96"/>
    </location>
</feature>
<dbReference type="PRINTS" id="PR02038">
    <property type="entry name" value="AURORABORA"/>
</dbReference>
<evidence type="ECO:0000313" key="6">
    <source>
        <dbReference type="EMBL" id="KFM59444.1"/>
    </source>
</evidence>
<dbReference type="GO" id="GO:0007088">
    <property type="term" value="P:regulation of mitotic nuclear division"/>
    <property type="evidence" value="ECO:0007669"/>
    <property type="project" value="TreeGrafter"/>
</dbReference>
<keyword evidence="4" id="KW-0498">Mitosis</keyword>
<protein>
    <recommendedName>
        <fullName evidence="2">Protein aurora borealis</fullName>
    </recommendedName>
</protein>
<dbReference type="OrthoDB" id="6415170at2759"/>
<dbReference type="GO" id="GO:0060236">
    <property type="term" value="P:regulation of mitotic spindle organization"/>
    <property type="evidence" value="ECO:0007669"/>
    <property type="project" value="TreeGrafter"/>
</dbReference>
<evidence type="ECO:0000313" key="7">
    <source>
        <dbReference type="Proteomes" id="UP000054359"/>
    </source>
</evidence>
<dbReference type="GO" id="GO:0005634">
    <property type="term" value="C:nucleus"/>
    <property type="evidence" value="ECO:0007669"/>
    <property type="project" value="TreeGrafter"/>
</dbReference>
<evidence type="ECO:0000256" key="5">
    <source>
        <dbReference type="ARBA" id="ARBA00023306"/>
    </source>
</evidence>
<dbReference type="InterPro" id="IPR023252">
    <property type="entry name" value="Aurora_borealis_protein"/>
</dbReference>
<evidence type="ECO:0000256" key="1">
    <source>
        <dbReference type="ARBA" id="ARBA00010963"/>
    </source>
</evidence>
<dbReference type="PANTHER" id="PTHR14728:SF2">
    <property type="entry name" value="PROTEIN AURORA BOREALIS"/>
    <property type="match status" value="1"/>
</dbReference>
<dbReference type="GO" id="GO:0005737">
    <property type="term" value="C:cytoplasm"/>
    <property type="evidence" value="ECO:0007669"/>
    <property type="project" value="TreeGrafter"/>
</dbReference>
<comment type="similarity">
    <text evidence="1">Belongs to the BORA family.</text>
</comment>
<evidence type="ECO:0000256" key="3">
    <source>
        <dbReference type="ARBA" id="ARBA00022618"/>
    </source>
</evidence>
<dbReference type="Pfam" id="PF15280">
    <property type="entry name" value="BORA_N"/>
    <property type="match status" value="1"/>
</dbReference>
<evidence type="ECO:0000256" key="4">
    <source>
        <dbReference type="ARBA" id="ARBA00022776"/>
    </source>
</evidence>
<dbReference type="EMBL" id="KK113140">
    <property type="protein sequence ID" value="KFM59444.1"/>
    <property type="molecule type" value="Genomic_DNA"/>
</dbReference>
<keyword evidence="5" id="KW-0131">Cell cycle</keyword>
<keyword evidence="7" id="KW-1185">Reference proteome</keyword>
<accession>A0A087T2V5</accession>
<sequence>GKVGWSVEHLSLLYPADIDETSTQDPWEDTDQEVKAQQAIDAFFSQNSVVPSPWSETPEGTDENKLRRNVRRFCSFQNVLSCDAETQTNLTIPPEV</sequence>